<sequence>MVPVRFKINIIFLISYNYNYRLTNCSLFPDAFSFYILFEASGDLKKSN</sequence>
<protein>
    <submittedName>
        <fullName evidence="1">Uncharacterized protein</fullName>
    </submittedName>
</protein>
<feature type="non-terminal residue" evidence="1">
    <location>
        <position position="48"/>
    </location>
</feature>
<dbReference type="EMBL" id="HACA01033309">
    <property type="protein sequence ID" value="CDW50670.1"/>
    <property type="molecule type" value="Transcribed_RNA"/>
</dbReference>
<evidence type="ECO:0000313" key="1">
    <source>
        <dbReference type="EMBL" id="CDW50670.1"/>
    </source>
</evidence>
<organism evidence="1">
    <name type="scientific">Lepeophtheirus salmonis</name>
    <name type="common">Salmon louse</name>
    <name type="synonym">Caligus salmonis</name>
    <dbReference type="NCBI Taxonomy" id="72036"/>
    <lineage>
        <taxon>Eukaryota</taxon>
        <taxon>Metazoa</taxon>
        <taxon>Ecdysozoa</taxon>
        <taxon>Arthropoda</taxon>
        <taxon>Crustacea</taxon>
        <taxon>Multicrustacea</taxon>
        <taxon>Hexanauplia</taxon>
        <taxon>Copepoda</taxon>
        <taxon>Siphonostomatoida</taxon>
        <taxon>Caligidae</taxon>
        <taxon>Lepeophtheirus</taxon>
    </lineage>
</organism>
<dbReference type="AlphaFoldDB" id="A0A0K2VK17"/>
<accession>A0A0K2VK17</accession>
<name>A0A0K2VK17_LEPSM</name>
<proteinExistence type="predicted"/>
<reference evidence="1" key="1">
    <citation type="submission" date="2014-05" db="EMBL/GenBank/DDBJ databases">
        <authorList>
            <person name="Chronopoulou M."/>
        </authorList>
    </citation>
    <scope>NUCLEOTIDE SEQUENCE</scope>
    <source>
        <tissue evidence="1">Whole organism</tissue>
    </source>
</reference>